<keyword evidence="3 9" id="KW-0808">Transferase</keyword>
<evidence type="ECO:0000256" key="6">
    <source>
        <dbReference type="ARBA" id="ARBA00023194"/>
    </source>
</evidence>
<sequence length="238" mass="27899">MIWAIKLDFKIEVLRYKKLLPRISKERLFRIKKYRKQEDKISSVFAELLVRYAVNQFSGYSKQEIKFCTGINGKPQLMTPDNIHFNLSHSGSWVVCVVDNEPVGIDIEKIQEIESDVAQQFFTQKECGFLKFSKNSLERKKRFFKIWTMKECFLKAIGEGLSRDLSSFSVEFNQNRYPKISTTSEGENLNCIWKFKQYEIDNDYILSVADTRKTEKVQMVDSQIFYDGAVPSTNYPEV</sequence>
<dbReference type="RefSeq" id="WP_093672813.1">
    <property type="nucleotide sequence ID" value="NZ_FOOY01000014.1"/>
</dbReference>
<dbReference type="GO" id="GO:0006633">
    <property type="term" value="P:fatty acid biosynthetic process"/>
    <property type="evidence" value="ECO:0007669"/>
    <property type="project" value="InterPro"/>
</dbReference>
<dbReference type="InterPro" id="IPR008278">
    <property type="entry name" value="4-PPantetheinyl_Trfase_dom"/>
</dbReference>
<dbReference type="OrthoDB" id="9808281at2"/>
<dbReference type="PANTHER" id="PTHR12215">
    <property type="entry name" value="PHOSPHOPANTETHEINE TRANSFERASE"/>
    <property type="match status" value="1"/>
</dbReference>
<evidence type="ECO:0000259" key="8">
    <source>
        <dbReference type="Pfam" id="PF22624"/>
    </source>
</evidence>
<accession>A0A1I2T669</accession>
<dbReference type="Pfam" id="PF22624">
    <property type="entry name" value="AASDHPPT_N"/>
    <property type="match status" value="1"/>
</dbReference>
<dbReference type="InterPro" id="IPR037143">
    <property type="entry name" value="4-PPantetheinyl_Trfase_dom_sf"/>
</dbReference>
<proteinExistence type="inferred from homology"/>
<protein>
    <submittedName>
        <fullName evidence="9">4'-phosphopantetheinyl transferase</fullName>
    </submittedName>
</protein>
<evidence type="ECO:0000259" key="7">
    <source>
        <dbReference type="Pfam" id="PF01648"/>
    </source>
</evidence>
<dbReference type="InterPro" id="IPR004568">
    <property type="entry name" value="Ppantetheine-prot_Trfase_dom"/>
</dbReference>
<evidence type="ECO:0000256" key="2">
    <source>
        <dbReference type="ARBA" id="ARBA00010990"/>
    </source>
</evidence>
<reference evidence="10" key="1">
    <citation type="submission" date="2016-10" db="EMBL/GenBank/DDBJ databases">
        <authorList>
            <person name="Varghese N."/>
            <person name="Submissions S."/>
        </authorList>
    </citation>
    <scope>NUCLEOTIDE SEQUENCE [LARGE SCALE GENOMIC DNA]</scope>
    <source>
        <strain evidence="10">ATCC 700379</strain>
    </source>
</reference>
<dbReference type="Pfam" id="PF01648">
    <property type="entry name" value="ACPS"/>
    <property type="match status" value="1"/>
</dbReference>
<feature type="domain" description="4'-phosphopantetheinyl transferase N-terminal" evidence="8">
    <location>
        <begin position="18"/>
        <end position="97"/>
    </location>
</feature>
<evidence type="ECO:0000256" key="3">
    <source>
        <dbReference type="ARBA" id="ARBA00022679"/>
    </source>
</evidence>
<dbReference type="GO" id="GO:0008897">
    <property type="term" value="F:holo-[acyl-carrier-protein] synthase activity"/>
    <property type="evidence" value="ECO:0007669"/>
    <property type="project" value="InterPro"/>
</dbReference>
<dbReference type="Proteomes" id="UP000198752">
    <property type="component" value="Unassembled WGS sequence"/>
</dbReference>
<dbReference type="SUPFAM" id="SSF56214">
    <property type="entry name" value="4'-phosphopantetheinyl transferase"/>
    <property type="match status" value="2"/>
</dbReference>
<dbReference type="PANTHER" id="PTHR12215:SF10">
    <property type="entry name" value="L-AMINOADIPATE-SEMIALDEHYDE DEHYDROGENASE-PHOSPHOPANTETHEINYL TRANSFERASE"/>
    <property type="match status" value="1"/>
</dbReference>
<evidence type="ECO:0000313" key="10">
    <source>
        <dbReference type="Proteomes" id="UP000198752"/>
    </source>
</evidence>
<dbReference type="InterPro" id="IPR050559">
    <property type="entry name" value="P-Pant_transferase_sf"/>
</dbReference>
<dbReference type="NCBIfam" id="TIGR00556">
    <property type="entry name" value="pantethn_trn"/>
    <property type="match status" value="1"/>
</dbReference>
<dbReference type="GO" id="GO:0000287">
    <property type="term" value="F:magnesium ion binding"/>
    <property type="evidence" value="ECO:0007669"/>
    <property type="project" value="InterPro"/>
</dbReference>
<keyword evidence="4" id="KW-0479">Metal-binding</keyword>
<dbReference type="STRING" id="269670.SAMN02982927_02152"/>
<evidence type="ECO:0000256" key="4">
    <source>
        <dbReference type="ARBA" id="ARBA00022723"/>
    </source>
</evidence>
<dbReference type="GO" id="GO:0019878">
    <property type="term" value="P:lysine biosynthetic process via aminoadipic acid"/>
    <property type="evidence" value="ECO:0007669"/>
    <property type="project" value="TreeGrafter"/>
</dbReference>
<dbReference type="GO" id="GO:0005829">
    <property type="term" value="C:cytosol"/>
    <property type="evidence" value="ECO:0007669"/>
    <property type="project" value="TreeGrafter"/>
</dbReference>
<evidence type="ECO:0000256" key="5">
    <source>
        <dbReference type="ARBA" id="ARBA00022842"/>
    </source>
</evidence>
<evidence type="ECO:0000313" key="9">
    <source>
        <dbReference type="EMBL" id="SFG59599.1"/>
    </source>
</evidence>
<gene>
    <name evidence="9" type="ORF">SAMN02982927_02152</name>
</gene>
<comment type="similarity">
    <text evidence="2">Belongs to the P-Pant transferase superfamily. Gsp/Sfp/HetI/AcpT family.</text>
</comment>
<dbReference type="GO" id="GO:0017000">
    <property type="term" value="P:antibiotic biosynthetic process"/>
    <property type="evidence" value="ECO:0007669"/>
    <property type="project" value="UniProtKB-KW"/>
</dbReference>
<comment type="cofactor">
    <cofactor evidence="1">
        <name>Mg(2+)</name>
        <dbReference type="ChEBI" id="CHEBI:18420"/>
    </cofactor>
</comment>
<dbReference type="AlphaFoldDB" id="A0A1I2T669"/>
<keyword evidence="6" id="KW-0045">Antibiotic biosynthesis</keyword>
<keyword evidence="5" id="KW-0460">Magnesium</keyword>
<keyword evidence="10" id="KW-1185">Reference proteome</keyword>
<organism evidence="9 10">
    <name type="scientific">Sporolactobacillus nakayamae</name>
    <dbReference type="NCBI Taxonomy" id="269670"/>
    <lineage>
        <taxon>Bacteria</taxon>
        <taxon>Bacillati</taxon>
        <taxon>Bacillota</taxon>
        <taxon>Bacilli</taxon>
        <taxon>Bacillales</taxon>
        <taxon>Sporolactobacillaceae</taxon>
        <taxon>Sporolactobacillus</taxon>
    </lineage>
</organism>
<dbReference type="InterPro" id="IPR055066">
    <property type="entry name" value="AASDHPPT_N"/>
</dbReference>
<dbReference type="Gene3D" id="3.90.470.20">
    <property type="entry name" value="4'-phosphopantetheinyl transferase domain"/>
    <property type="match status" value="2"/>
</dbReference>
<dbReference type="EMBL" id="FOOY01000014">
    <property type="protein sequence ID" value="SFG59599.1"/>
    <property type="molecule type" value="Genomic_DNA"/>
</dbReference>
<name>A0A1I2T669_9BACL</name>
<feature type="domain" description="4'-phosphopantetheinyl transferase" evidence="7">
    <location>
        <begin position="102"/>
        <end position="209"/>
    </location>
</feature>
<evidence type="ECO:0000256" key="1">
    <source>
        <dbReference type="ARBA" id="ARBA00001946"/>
    </source>
</evidence>